<protein>
    <submittedName>
        <fullName evidence="1">Uncharacterized protein</fullName>
    </submittedName>
</protein>
<organism evidence="1 2">
    <name type="scientific">Paenibacillus naphthalenovorans</name>
    <dbReference type="NCBI Taxonomy" id="162209"/>
    <lineage>
        <taxon>Bacteria</taxon>
        <taxon>Bacillati</taxon>
        <taxon>Bacillota</taxon>
        <taxon>Bacilli</taxon>
        <taxon>Bacillales</taxon>
        <taxon>Paenibacillaceae</taxon>
        <taxon>Paenibacillus</taxon>
    </lineage>
</organism>
<dbReference type="STRING" id="162209.IJ22_18150"/>
<dbReference type="EMBL" id="CP013652">
    <property type="protein sequence ID" value="ALS22189.1"/>
    <property type="molecule type" value="Genomic_DNA"/>
</dbReference>
<accession>A0A0U2W443</accession>
<dbReference type="AlphaFoldDB" id="A0A0U2W443"/>
<gene>
    <name evidence="1" type="ORF">IJ22_18150</name>
</gene>
<reference evidence="2" key="1">
    <citation type="submission" date="2015-12" db="EMBL/GenBank/DDBJ databases">
        <title>Complete genome sequences of two moderately thermophilic Paenibacillus species.</title>
        <authorList>
            <person name="Butler R.III."/>
            <person name="Wang J."/>
            <person name="Stark B.C."/>
            <person name="Pombert J.-F."/>
        </authorList>
    </citation>
    <scope>NUCLEOTIDE SEQUENCE [LARGE SCALE GENOMIC DNA]</scope>
    <source>
        <strain evidence="2">32O-Y</strain>
    </source>
</reference>
<sequence>MSKNTYWYRISANELIVYTEDIKTAEKIPVKPTMTYMEHKNMRVTGFQYHVENKSDDWRLVFDGLTIGNSNENKKYSVKLNRKGEVID</sequence>
<evidence type="ECO:0000313" key="1">
    <source>
        <dbReference type="EMBL" id="ALS22189.1"/>
    </source>
</evidence>
<dbReference type="PATRIC" id="fig|162209.4.peg.1925"/>
<dbReference type="RefSeq" id="WP_062408506.1">
    <property type="nucleotide sequence ID" value="NZ_CP013652.1"/>
</dbReference>
<dbReference type="KEGG" id="pnp:IJ22_18150"/>
<evidence type="ECO:0000313" key="2">
    <source>
        <dbReference type="Proteomes" id="UP000061660"/>
    </source>
</evidence>
<dbReference type="Proteomes" id="UP000061660">
    <property type="component" value="Chromosome"/>
</dbReference>
<name>A0A0U2W443_9BACL</name>
<reference evidence="1 2" key="2">
    <citation type="journal article" date="2016" name="Genome Announc.">
        <title>Complete Genome Sequences of Two Interactive Moderate Thermophiles, Paenibacillus napthalenovorans 32O-Y and Paenibacillus sp. 32O-W.</title>
        <authorList>
            <person name="Butler R.R.III."/>
            <person name="Wang J."/>
            <person name="Stark B.C."/>
            <person name="Pombert J.F."/>
        </authorList>
    </citation>
    <scope>NUCLEOTIDE SEQUENCE [LARGE SCALE GENOMIC DNA]</scope>
    <source>
        <strain evidence="1 2">32O-Y</strain>
    </source>
</reference>
<proteinExistence type="predicted"/>
<keyword evidence="2" id="KW-1185">Reference proteome</keyword>